<name>A0A2A2JNU4_9BILA</name>
<sequence length="652" mass="73565">MLRRDSNCSLNSASDDVILNDECLSKAQAHFHEEIIDSIKLEEEQLEEDDCKNFDLIDSSLESHSLSQNHRSLSSYPSLYGKPISATPYQNTASRVIPRKRYIIIAPSTASPSLSGMTSRNSAVVNSSFSSLGQQPVKSFVNGENTSSNLSSSVAIRVPHEIDIHTSNMRMQTSASQKYILKIPTKRQGATTNTISKSTPTCFPTFAPMRRTAIPNVSALNNEQTLGEDTRSAMYRRTLRTASYKITDQQKYQYSKPTPYSRNTAQFPLNRHIISPHDVTLSSSPMPASSALRLSSGPLTSARGLRPASISQQQAHTAPPSPNSAAKVTKPKGVKCSECGSYAYSRPLLIKHMWKEHGIQAPIIHRAFDNREELQIWLDSLRQTHAVEFVVSSGSKKWGRGLQVHYLTCSRSGEQKERPNKKFIRQPRPSIKCGRNCMAYLKIKQNPTVSTLQIEGCLHHSGHEIDAQNVVLEDEELRKIATLCYEMNKDKNLMLKMENMNKIRNALGYSGRFRLMTDQGLLNKLPEWINEWENYKTNMDFDFYERIEEEKAEEKYEEKYGMNGQEQHDEENNELIKTEPVDELDYCMDELNSLPLPDINEPIGLFDAELDGIAFSDHNAFDDLLGDDLFLSSSLSSPLPDDTDFTGEFKPE</sequence>
<dbReference type="PANTHER" id="PTHR33936">
    <property type="entry name" value="PROTEIN CBG17840"/>
    <property type="match status" value="1"/>
</dbReference>
<accession>A0A2A2JNU4</accession>
<evidence type="ECO:0000313" key="3">
    <source>
        <dbReference type="Proteomes" id="UP000218231"/>
    </source>
</evidence>
<dbReference type="PANTHER" id="PTHR33936:SF1">
    <property type="entry name" value="PROTEIN CBG06911"/>
    <property type="match status" value="1"/>
</dbReference>
<dbReference type="STRING" id="2018661.A0A2A2JNU4"/>
<dbReference type="Proteomes" id="UP000218231">
    <property type="component" value="Unassembled WGS sequence"/>
</dbReference>
<dbReference type="OrthoDB" id="5779882at2759"/>
<dbReference type="AlphaFoldDB" id="A0A2A2JNU4"/>
<protein>
    <recommendedName>
        <fullName evidence="4">C2H2-type domain-containing protein</fullName>
    </recommendedName>
</protein>
<dbReference type="EMBL" id="LIAE01010316">
    <property type="protein sequence ID" value="PAV63321.1"/>
    <property type="molecule type" value="Genomic_DNA"/>
</dbReference>
<evidence type="ECO:0000256" key="1">
    <source>
        <dbReference type="SAM" id="MobiDB-lite"/>
    </source>
</evidence>
<proteinExistence type="predicted"/>
<feature type="region of interest" description="Disordered" evidence="1">
    <location>
        <begin position="633"/>
        <end position="652"/>
    </location>
</feature>
<evidence type="ECO:0000313" key="2">
    <source>
        <dbReference type="EMBL" id="PAV63321.1"/>
    </source>
</evidence>
<comment type="caution">
    <text evidence="2">The sequence shown here is derived from an EMBL/GenBank/DDBJ whole genome shotgun (WGS) entry which is preliminary data.</text>
</comment>
<feature type="compositionally biased region" description="Low complexity" evidence="1">
    <location>
        <begin position="281"/>
        <end position="296"/>
    </location>
</feature>
<gene>
    <name evidence="2" type="ORF">WR25_25449</name>
</gene>
<reference evidence="2 3" key="1">
    <citation type="journal article" date="2017" name="Curr. Biol.">
        <title>Genome architecture and evolution of a unichromosomal asexual nematode.</title>
        <authorList>
            <person name="Fradin H."/>
            <person name="Zegar C."/>
            <person name="Gutwein M."/>
            <person name="Lucas J."/>
            <person name="Kovtun M."/>
            <person name="Corcoran D."/>
            <person name="Baugh L.R."/>
            <person name="Kiontke K."/>
            <person name="Gunsalus K."/>
            <person name="Fitch D.H."/>
            <person name="Piano F."/>
        </authorList>
    </citation>
    <scope>NUCLEOTIDE SEQUENCE [LARGE SCALE GENOMIC DNA]</scope>
    <source>
        <strain evidence="2">PF1309</strain>
    </source>
</reference>
<organism evidence="2 3">
    <name type="scientific">Diploscapter pachys</name>
    <dbReference type="NCBI Taxonomy" id="2018661"/>
    <lineage>
        <taxon>Eukaryota</taxon>
        <taxon>Metazoa</taxon>
        <taxon>Ecdysozoa</taxon>
        <taxon>Nematoda</taxon>
        <taxon>Chromadorea</taxon>
        <taxon>Rhabditida</taxon>
        <taxon>Rhabditina</taxon>
        <taxon>Rhabditomorpha</taxon>
        <taxon>Rhabditoidea</taxon>
        <taxon>Rhabditidae</taxon>
        <taxon>Diploscapter</taxon>
    </lineage>
</organism>
<feature type="region of interest" description="Disordered" evidence="1">
    <location>
        <begin position="278"/>
        <end position="330"/>
    </location>
</feature>
<evidence type="ECO:0008006" key="4">
    <source>
        <dbReference type="Google" id="ProtNLM"/>
    </source>
</evidence>
<dbReference type="InterPro" id="IPR052797">
    <property type="entry name" value="RegFact_GeneExpr_CellDeath"/>
</dbReference>
<keyword evidence="3" id="KW-1185">Reference proteome</keyword>